<feature type="domain" description="RNA polymerase sigma factor 70 region 4 type 2" evidence="6">
    <location>
        <begin position="100"/>
        <end position="149"/>
    </location>
</feature>
<evidence type="ECO:0000256" key="4">
    <source>
        <dbReference type="ARBA" id="ARBA00023163"/>
    </source>
</evidence>
<dbReference type="GO" id="GO:0003677">
    <property type="term" value="F:DNA binding"/>
    <property type="evidence" value="ECO:0007669"/>
    <property type="project" value="InterPro"/>
</dbReference>
<evidence type="ECO:0000259" key="6">
    <source>
        <dbReference type="Pfam" id="PF08281"/>
    </source>
</evidence>
<dbReference type="SUPFAM" id="SSF88659">
    <property type="entry name" value="Sigma3 and sigma4 domains of RNA polymerase sigma factors"/>
    <property type="match status" value="1"/>
</dbReference>
<dbReference type="SUPFAM" id="SSF88946">
    <property type="entry name" value="Sigma2 domain of RNA polymerase sigma factors"/>
    <property type="match status" value="1"/>
</dbReference>
<dbReference type="InterPro" id="IPR014284">
    <property type="entry name" value="RNA_pol_sigma-70_dom"/>
</dbReference>
<evidence type="ECO:0000313" key="8">
    <source>
        <dbReference type="Proteomes" id="UP000281128"/>
    </source>
</evidence>
<dbReference type="NCBIfam" id="TIGR02937">
    <property type="entry name" value="sigma70-ECF"/>
    <property type="match status" value="1"/>
</dbReference>
<evidence type="ECO:0000256" key="2">
    <source>
        <dbReference type="ARBA" id="ARBA00023015"/>
    </source>
</evidence>
<keyword evidence="4" id="KW-0804">Transcription</keyword>
<dbReference type="InterPro" id="IPR039425">
    <property type="entry name" value="RNA_pol_sigma-70-like"/>
</dbReference>
<dbReference type="InterPro" id="IPR007627">
    <property type="entry name" value="RNA_pol_sigma70_r2"/>
</dbReference>
<dbReference type="Proteomes" id="UP000281128">
    <property type="component" value="Unassembled WGS sequence"/>
</dbReference>
<dbReference type="Pfam" id="PF04542">
    <property type="entry name" value="Sigma70_r2"/>
    <property type="match status" value="1"/>
</dbReference>
<dbReference type="AlphaFoldDB" id="A0A3A8BBX1"/>
<comment type="similarity">
    <text evidence="1">Belongs to the sigma-70 factor family. ECF subfamily.</text>
</comment>
<evidence type="ECO:0000259" key="5">
    <source>
        <dbReference type="Pfam" id="PF04542"/>
    </source>
</evidence>
<evidence type="ECO:0000313" key="7">
    <source>
        <dbReference type="EMBL" id="RKF16992.1"/>
    </source>
</evidence>
<evidence type="ECO:0000256" key="3">
    <source>
        <dbReference type="ARBA" id="ARBA00023082"/>
    </source>
</evidence>
<dbReference type="InterPro" id="IPR036388">
    <property type="entry name" value="WH-like_DNA-bd_sf"/>
</dbReference>
<dbReference type="EMBL" id="RAPE01000001">
    <property type="protein sequence ID" value="RKF16992.1"/>
    <property type="molecule type" value="Genomic_DNA"/>
</dbReference>
<protein>
    <submittedName>
        <fullName evidence="7">Sigma-70 family RNA polymerase sigma factor</fullName>
    </submittedName>
</protein>
<sequence length="167" mass="18521">MPCPTDLPETFIALRPDLIRLARRIADNETEAQDLVQEVLLRLWRRQDEVRRIADPRAYARAALRNLYRQSLRRAPMLGLDAAEEPAIEPDVFAVLALSDLERAITQLPNDQAQLIRLVATGESSPRRLALRTGLPAGTVMSRLARARAGLREELGLAPGAPVSALM</sequence>
<accession>A0A3A8BBX1</accession>
<dbReference type="GO" id="GO:0006352">
    <property type="term" value="P:DNA-templated transcription initiation"/>
    <property type="evidence" value="ECO:0007669"/>
    <property type="project" value="InterPro"/>
</dbReference>
<keyword evidence="3" id="KW-0731">Sigma factor</keyword>
<keyword evidence="8" id="KW-1185">Reference proteome</keyword>
<dbReference type="Pfam" id="PF08281">
    <property type="entry name" value="Sigma70_r4_2"/>
    <property type="match status" value="1"/>
</dbReference>
<evidence type="ECO:0000256" key="1">
    <source>
        <dbReference type="ARBA" id="ARBA00010641"/>
    </source>
</evidence>
<dbReference type="Gene3D" id="1.10.10.10">
    <property type="entry name" value="Winged helix-like DNA-binding domain superfamily/Winged helix DNA-binding domain"/>
    <property type="match status" value="1"/>
</dbReference>
<comment type="caution">
    <text evidence="7">The sequence shown here is derived from an EMBL/GenBank/DDBJ whole genome shotgun (WGS) entry which is preliminary data.</text>
</comment>
<dbReference type="GO" id="GO:0016987">
    <property type="term" value="F:sigma factor activity"/>
    <property type="evidence" value="ECO:0007669"/>
    <property type="project" value="UniProtKB-KW"/>
</dbReference>
<dbReference type="PANTHER" id="PTHR43133">
    <property type="entry name" value="RNA POLYMERASE ECF-TYPE SIGMA FACTO"/>
    <property type="match status" value="1"/>
</dbReference>
<gene>
    <name evidence="7" type="ORF">D6850_05560</name>
</gene>
<dbReference type="InterPro" id="IPR013324">
    <property type="entry name" value="RNA_pol_sigma_r3/r4-like"/>
</dbReference>
<organism evidence="7 8">
    <name type="scientific">Roseovarius spongiae</name>
    <dbReference type="NCBI Taxonomy" id="2320272"/>
    <lineage>
        <taxon>Bacteria</taxon>
        <taxon>Pseudomonadati</taxon>
        <taxon>Pseudomonadota</taxon>
        <taxon>Alphaproteobacteria</taxon>
        <taxon>Rhodobacterales</taxon>
        <taxon>Roseobacteraceae</taxon>
        <taxon>Roseovarius</taxon>
    </lineage>
</organism>
<dbReference type="InterPro" id="IPR013325">
    <property type="entry name" value="RNA_pol_sigma_r2"/>
</dbReference>
<keyword evidence="2" id="KW-0805">Transcription regulation</keyword>
<dbReference type="OrthoDB" id="7872444at2"/>
<dbReference type="PANTHER" id="PTHR43133:SF25">
    <property type="entry name" value="RNA POLYMERASE SIGMA FACTOR RFAY-RELATED"/>
    <property type="match status" value="1"/>
</dbReference>
<dbReference type="InterPro" id="IPR013249">
    <property type="entry name" value="RNA_pol_sigma70_r4_t2"/>
</dbReference>
<dbReference type="RefSeq" id="WP_121164553.1">
    <property type="nucleotide sequence ID" value="NZ_RAPE01000001.1"/>
</dbReference>
<name>A0A3A8BBX1_9RHOB</name>
<reference evidence="7 8" key="1">
    <citation type="submission" date="2018-09" db="EMBL/GenBank/DDBJ databases">
        <title>Roseovarius spongiae sp. nov., isolated from a marine sponge.</title>
        <authorList>
            <person name="Zhuang L."/>
            <person name="Luo L."/>
        </authorList>
    </citation>
    <scope>NUCLEOTIDE SEQUENCE [LARGE SCALE GENOMIC DNA]</scope>
    <source>
        <strain evidence="7 8">HN-E21</strain>
    </source>
</reference>
<proteinExistence type="inferred from homology"/>
<feature type="domain" description="RNA polymerase sigma-70 region 2" evidence="5">
    <location>
        <begin position="13"/>
        <end position="75"/>
    </location>
</feature>
<dbReference type="Gene3D" id="1.10.1740.10">
    <property type="match status" value="1"/>
</dbReference>